<dbReference type="PANTHER" id="PTHR37464:SF1">
    <property type="entry name" value="BLL2463 PROTEIN"/>
    <property type="match status" value="1"/>
</dbReference>
<proteinExistence type="predicted"/>
<dbReference type="InterPro" id="IPR024163">
    <property type="entry name" value="Aerotolerance_reg_N"/>
</dbReference>
<dbReference type="InterPro" id="IPR029062">
    <property type="entry name" value="Class_I_gatase-like"/>
</dbReference>
<name>A0A644U397_9ZZZZ</name>
<feature type="transmembrane region" description="Helical" evidence="1">
    <location>
        <begin position="670"/>
        <end position="692"/>
    </location>
</feature>
<dbReference type="PANTHER" id="PTHR37464">
    <property type="entry name" value="BLL2463 PROTEIN"/>
    <property type="match status" value="1"/>
</dbReference>
<keyword evidence="1" id="KW-1133">Transmembrane helix</keyword>
<protein>
    <recommendedName>
        <fullName evidence="2">Aerotolerance regulator N-terminal domain-containing protein</fullName>
    </recommendedName>
</protein>
<gene>
    <name evidence="3" type="ORF">SDC9_19259</name>
</gene>
<keyword evidence="1" id="KW-0812">Transmembrane</keyword>
<reference evidence="3" key="1">
    <citation type="submission" date="2019-08" db="EMBL/GenBank/DDBJ databases">
        <authorList>
            <person name="Kucharzyk K."/>
            <person name="Murdoch R.W."/>
            <person name="Higgins S."/>
            <person name="Loffler F."/>
        </authorList>
    </citation>
    <scope>NUCLEOTIDE SEQUENCE</scope>
</reference>
<dbReference type="EMBL" id="VSSQ01000073">
    <property type="protein sequence ID" value="MPL73459.1"/>
    <property type="molecule type" value="Genomic_DNA"/>
</dbReference>
<dbReference type="AlphaFoldDB" id="A0A644U397"/>
<dbReference type="NCBIfam" id="TIGR02226">
    <property type="entry name" value="two_anch"/>
    <property type="match status" value="1"/>
</dbReference>
<dbReference type="Pfam" id="PF07584">
    <property type="entry name" value="BatA"/>
    <property type="match status" value="1"/>
</dbReference>
<evidence type="ECO:0000256" key="1">
    <source>
        <dbReference type="SAM" id="Phobius"/>
    </source>
</evidence>
<evidence type="ECO:0000313" key="3">
    <source>
        <dbReference type="EMBL" id="MPL73459.1"/>
    </source>
</evidence>
<organism evidence="3">
    <name type="scientific">bioreactor metagenome</name>
    <dbReference type="NCBI Taxonomy" id="1076179"/>
    <lineage>
        <taxon>unclassified sequences</taxon>
        <taxon>metagenomes</taxon>
        <taxon>ecological metagenomes</taxon>
    </lineage>
</organism>
<feature type="domain" description="Aerotolerance regulator N-terminal" evidence="2">
    <location>
        <begin position="12"/>
        <end position="87"/>
    </location>
</feature>
<dbReference type="Gene3D" id="3.40.50.880">
    <property type="match status" value="1"/>
</dbReference>
<sequence>MDIKGSGSQAPMQFIYPNILFGLLAVLIPIAIHLFNFRKYKKVYFSNVRLLIQFQLRTRKQSQLLHYLVLATRILSIVFLVIAFAQPFIPLDSNMNLGKVNAVSVFIDNSFSMETSGDEGRIIDEARNKAVRIASAFDADDRFQLLTNDFEGRHQRFVSRDEFIQSVRETTISPAVRTLAEINSRQRDLFYRQRATSAVSYIISDFQQSTLLTKLPDSTSGYSSYLIPVQGKQTGNLYIDTCWFENPVLRINQIADLRIRIRNNSENDVQKIPVRLVINGSQRAVAAVDIPAEGSVMVNLSFSNPNAGVFKAVVEINDYPVTFDDNYYFTFKVSEHIPVLAVNQNEAFNKYLIPVFGLDSILNLINTSDRQIDYSSLPSYRLIILNNLKAISSGAVQELGRYVSQGGNLLIFPSLSSKPSDLNMLLSEPGSDLYRDIDSAQSRISSLNTNHPVLRDVFEMNTLKEDNINLPTILKHFRIQQSSGGKSETLISLENGDPLMTVFTSGNGRVYLSAIPLSDQAGNFPRHAIFVPVMLNIAFQSEDVQPFMYYTSGSRAINVGSIRPEGERVFKIREEKGDYEFIPEFRSIDGRSFIYVNEQIEKAGFYYIMDGSNQLATLAFNINRKESDLSTAGAEELQQLVSGIPGMELLETGKKDIGKIISEGSSGKKLWKWFIIAALLAIIAEVLLLRFFRKTYKTEG</sequence>
<feature type="transmembrane region" description="Helical" evidence="1">
    <location>
        <begin position="64"/>
        <end position="85"/>
    </location>
</feature>
<evidence type="ECO:0000259" key="2">
    <source>
        <dbReference type="Pfam" id="PF07584"/>
    </source>
</evidence>
<comment type="caution">
    <text evidence="3">The sequence shown here is derived from an EMBL/GenBank/DDBJ whole genome shotgun (WGS) entry which is preliminary data.</text>
</comment>
<keyword evidence="1" id="KW-0472">Membrane</keyword>
<dbReference type="InterPro" id="IPR011933">
    <property type="entry name" value="Double_TM_dom"/>
</dbReference>
<feature type="transmembrane region" description="Helical" evidence="1">
    <location>
        <begin position="14"/>
        <end position="35"/>
    </location>
</feature>
<accession>A0A644U397</accession>
<dbReference type="SUPFAM" id="SSF52317">
    <property type="entry name" value="Class I glutamine amidotransferase-like"/>
    <property type="match status" value="1"/>
</dbReference>